<dbReference type="InterPro" id="IPR036116">
    <property type="entry name" value="FN3_sf"/>
</dbReference>
<feature type="compositionally biased region" description="Acidic residues" evidence="10">
    <location>
        <begin position="2850"/>
        <end position="2867"/>
    </location>
</feature>
<keyword evidence="6" id="KW-0677">Repeat</keyword>
<feature type="domain" description="DH" evidence="12">
    <location>
        <begin position="3609"/>
        <end position="3783"/>
    </location>
</feature>
<accession>A0A6F9DM88</accession>
<dbReference type="SUPFAM" id="SSF48726">
    <property type="entry name" value="Immunoglobulin"/>
    <property type="match status" value="22"/>
</dbReference>
<dbReference type="SUPFAM" id="SSF50729">
    <property type="entry name" value="PH domain-like"/>
    <property type="match status" value="1"/>
</dbReference>
<dbReference type="PROSITE" id="PS50010">
    <property type="entry name" value="DH_2"/>
    <property type="match status" value="1"/>
</dbReference>
<dbReference type="CDD" id="cd00096">
    <property type="entry name" value="Ig"/>
    <property type="match status" value="3"/>
</dbReference>
<dbReference type="InterPro" id="IPR003599">
    <property type="entry name" value="Ig_sub"/>
</dbReference>
<dbReference type="GO" id="GO:0005634">
    <property type="term" value="C:nucleus"/>
    <property type="evidence" value="ECO:0007669"/>
    <property type="project" value="UniProtKB-SubCell"/>
</dbReference>
<name>A0A6F9DM88_9ASCI</name>
<feature type="domain" description="PH" evidence="11">
    <location>
        <begin position="3801"/>
        <end position="3914"/>
    </location>
</feature>
<feature type="compositionally biased region" description="Polar residues" evidence="10">
    <location>
        <begin position="2836"/>
        <end position="2846"/>
    </location>
</feature>
<feature type="domain" description="Ig-like" evidence="13">
    <location>
        <begin position="1319"/>
        <end position="1413"/>
    </location>
</feature>
<dbReference type="PROSITE" id="PS50003">
    <property type="entry name" value="PH_DOMAIN"/>
    <property type="match status" value="1"/>
</dbReference>
<evidence type="ECO:0000256" key="7">
    <source>
        <dbReference type="ARBA" id="ARBA00023157"/>
    </source>
</evidence>
<feature type="region of interest" description="Disordered" evidence="10">
    <location>
        <begin position="1"/>
        <end position="35"/>
    </location>
</feature>
<evidence type="ECO:0000259" key="11">
    <source>
        <dbReference type="PROSITE" id="PS50003"/>
    </source>
</evidence>
<evidence type="ECO:0000313" key="15">
    <source>
        <dbReference type="EMBL" id="CAB3264547.1"/>
    </source>
</evidence>
<feature type="compositionally biased region" description="Low complexity" evidence="10">
    <location>
        <begin position="23"/>
        <end position="35"/>
    </location>
</feature>
<evidence type="ECO:0000256" key="3">
    <source>
        <dbReference type="ARBA" id="ARBA00006692"/>
    </source>
</evidence>
<dbReference type="CDD" id="cd00063">
    <property type="entry name" value="FN3"/>
    <property type="match status" value="2"/>
</dbReference>
<feature type="region of interest" description="Disordered" evidence="10">
    <location>
        <begin position="2546"/>
        <end position="2584"/>
    </location>
</feature>
<feature type="domain" description="Ig-like" evidence="13">
    <location>
        <begin position="1595"/>
        <end position="1665"/>
    </location>
</feature>
<feature type="region of interest" description="Disordered" evidence="10">
    <location>
        <begin position="2597"/>
        <end position="2627"/>
    </location>
</feature>
<evidence type="ECO:0000256" key="10">
    <source>
        <dbReference type="SAM" id="MobiDB-lite"/>
    </source>
</evidence>
<sequence>MNSEGAVEHSAELTVIMPAKRTSSTSSSSSSSSPIPYSPSPLLSSSFSSLENLSCQDDIVSECFKPGEPVFLNFEFFAPVSQKDLNNAIQEDASIDWYKSPLEENANQDLKEAEPISSDNNCTIKCFSPTEDREKIASSILVLHSLSQEQSGIYLCKCVVRGLKATKKYRVVIADDTIVHKKTRCLPPRFVKISRNQTVSEGSDAVLKCTVVGKPAPLIYWYMYGTKLYQGERHRFAREGTDGTLSVLATRWYDSAKYECKAVSPLGTATCCVDLCVQPADHQEVEFEGAPMFLMRTESKIVQVGSNVTFNCTVAGTPNPKVDWKKGDHVISARESSRYILTQSQGGAYSLTIKKVRLIDDGKYTCVAENARGVALCGTFLMVERGDESQPFCSYDVLPLAPVFVTRPYSATVRCGYSAAFQCTVHGVPQPKLTWHLCNGARIKTNGHYMVEDLKSHHTLRIPKTKQTDQGFYFCTASNSAGEVSCSVKLDVTVHENSIPPSVKFGAEALSPTTSETAEENIPASFPKKSSGSSKSIILTSGKNAKISLTVRGVPKPEVTWYKGGQQLRTGNRFSLYKNVDVYQLRIAKVQKDDAGLYSVLACNAGGLFTTLIDITVREIRLPSIFAKPPEPSISAHEGADAVIQCRLKENEKAREAKWWKENKLLQKTSDKYEMTSDGSLRQLTVKSVTANDSGEYKCQVGNHVEKAKLAVHKNQPGTQQDRNELHPIQEKTPIKILSLPTPAHMEVPEKGTLILQHRINEAVENCTWSLNGKQLYDSERCKITVKEGKYSLMLMNVSPKDAGDVVFKVPGSNVAITTSIKVQALPAMPKVPRVQMKDDTSVRVSWQPTASDDVEYVIEAFSDKSKEWKEVGVASAKAGQFTVTGLEPGTSYTFRMKAQNQAGMGVSCDSSQQIMIPSKTYIVQGLDDIAIMESETARFNVQLSSAACGGNWFLNGLKLSQRGETCQLMTSGCAHSLVMRNLTKTGSATVQFVTSDGKLMTSAQLMVKGKSLSVVQKLADVTVTENADATFTVALSKAVNKLAKWYHKGLELTQSHDVIMEKRGEFQVLHMKNIKNTASGEIRFVMLGEPQTSCSAKLTVLGWFETEPFQKISTGLPESTSIQIGGDTVFTIRLSSDGKCNSSWSHCGKPIPRKSKKYKIKQHGDEIRLTIRDVTVDDVGPVQCLVDKQKTVTELKVDQQQLEVADGKMPNSEPPKPLFTFVDDESESSRSQVRSFSEGERDVTITCRVSDPNAKVEWRKNGKAINMEDENVKVIDENNERKLIFRKVSPIDSATYDCVLISDSDDLMKKSFEIHVKETLQLITKQLCGKQDLTEGDIMRLTVFVEPPTTDLVWMKDGLKLKVSEDKDSRIQATGIGSNERHLVVKEVTCQDSGVYSCETLHDSSKLSIKVSEPVVEVIQNLNNCECEDCGTVSFQVKLSRKPKVSHQWKLNGRKLVNNDDCLITCNENLHCATLRNLTSKDSGQMEFVCGEVKETASLLVQPPPIKFTQRLNDVTASAGFEAIFLCEVNDDDAEVQWFKDGVEIRSNDRYVIIREGRVRKLKFKEATFEESGSSFKCKSKNDVTTCTLQVEKPVLSVVEELSDVTVIEGERAIFRCKLSLADVKVIWLKNGKILEDEKHKREVISDGYLHELRMRKLTTADSGEVKLVVDCDLLDCATLLVKKPPVRFTRDLRDQVVDLKVQVEMMCEVSDHEAEVTWYRNDVTVEEAQKSTDLNITTHTDGCKRFLVISRALMHHEARYSCVTEDGNRTSAELFIKVPPLTLVRPLSDVSKYIGDDVEFMVELSMADIEGEWLLDSEPISVGKKVKTEIKAERKTLILKDVRQPGIITYRVNKQVTTTCRLDVRERPVAIERRLSDVRAREGSDVAFECYFSKPDLQVTWYMDDEELTSDAKFCIDTDGCTQRLRVSDVRYDDEANYSCRYKHRRTSAELTVLEPRIDLIKPLRDFDVYEGDCCVLECKLSLPEVPVSWNQDGRPTMGAESQVVKGNESVTHILTLENLTRSSSGSYSLVCLNKTLTTCKIQVSPKPIAVLTPLYDLTIQDDQELVLECEFSKPCSNVMWTHDGREIKKSSRILFNGQTTTVHRLEIKSPEWNDSGRYCCVVPKHCETSCRVIVEQWRIALVQNLPQSLVLSEGDEGQLTVKFSTHVQPDEVTWFVDDVKVDDVFAAENMTSVRHSHCASNLVIEKAHLRWKDAAVSVTCRNLAASCIIDVIGLPSAPQCIGVTQDGLHVKLAWKEPSDLGGCDVIDYVIEVKAVDEWKVTDCFVTMPRNHGDLIQGLVKGLTAGITYCCRVAAVTEHGTGEFSEFEETFTPEEPLIFSNELEDLVVEEGESLEMWCELSRPSKIEAVWTRDDVIIGNDDDRVSFYSYDDTREIVIEPVSCKDNGMYKCSVGNITSSCHVTVNSLPTLFLRQLNDVIVAQGNELELTCALSATCDDVKWLKDGDILHTSPRHQMLQENTVYMLVVEEVNRTDAGTYTCQATDYNGVTISTESTVHVLTSEEETDPGNGLKTQQTIEDDVFESDSFESDSLDDELLNAETSSSSDESITKEEEMTLENEDDLLIVDAQNYVENQDSIEREDLKKESAYHSQNEEETLNGSEFPVLKNEENIDLEVQDLAVDDLSEKNGLNDGLSSSISKQDSNVSVGESQSSAADVTYTPERADYDKEETKEENVFVSDEQEKIVDSTNSSEKETCVNMATIESPVVVDQNQSTDESCDDVSGIDEMATSRLDESSGSDAMVVSDGNVGKTVSFGDLKLTEKVEQSESDEKKRKRMSVASVFSDAYETANESFVTDDDAFTDATEGEDPDESHVVSQNEETNVKNIEVESENLTEAYDPSEDEGDSACTVSSFNSVEIKALSPVLEVEEDDCNNLVMDLSQLREAFLSDALPTSSRATEGENIKCLTSSGRKEISGNSSIMDLVSCVETEDFSQQEKSAASIELVCSENKEAFSIDDDVVPPEKKNSSSEKYEIFSEKDVSLADDATPPQGSIGGSQGLVDCLHHAYDTTCIIQDISPPVEETKTTIVVDAKTGETVTMSSKKMEIITTSFNAEESRDALEQIKLPQETTDDKLARMFGSLSSVEEGEEAVTKVDDGEEFQEVFETEIVPTAATEEQVIVFETVTTVTSYDDIIESCVQALETIHETSTVALCSDSDEEHEIHTRQGNFSNQPTTRDGLSPGFKEGLHNQQVYAGSTVYLQCVVAASPAPCVVWSKEGNSEDVMRLDDSMPGINMTFLHMSENLTQCTLVLDNVTLLDSGLYSCQASNSHGQSSCSAVVQVHDESDDVVFTSDNVTNDQISDDVISGDVTPTGVLGDVYTSDDDVSISMPPPSERSCSFQAHFCKLDETKSIYSERGVQAVVDNADKMSMASASTKPLKIHVLESIVVRETFESTESCSCTDSESDSSSNSPVRRRQKTSAPQYHEVAVKRFSRPVTSCLSDSESDDESYRSSVVKTPEVYYAVRGYGASGRDSATLQLTSGQAVEVMDVSCSKEWLVRTKPNKHNPVRMGFVDPAFLAPHHFTPSPAPPRVLEESFPSATRTTEFLTGRETSGLVEDKFQFPNYVDEFDHVIASEDELMSACSNPSKRNHVVNLIQEEKHFIVCLRKAIHVIKTCPIISAPVESHAQQLFGDLEGLEHFHTTEILPDLASIQTQPHLLPHVFLKHHETFEQLHLSYVMNTSDASSLVQDDETIADGLSELSLQTGVSMMEIPQTTLQHLVLYQYYLKKLLHYEDTPQTIVRPIRDAVQLLSDIPNKARTTKLWSQMRGRPKQSDLLGKLIKEGVVGTSNPDDVRKSGRWRFRRVLLFENCLVIAKLHSVTSRSYSDGSDFEQILQTDSMIIESDDTNLQSRVMILTSTESGLGVALWRLALKTKTEASKKLWIRQLQKAIHYTIRPSLSASPRFSLPISDVTVNEGGDVTLFCYVTNKPDTGVVWSKGGKEKYEDPSNRCNYILIAGDQVVKETDICVKSVERDDGYCALYLRHVTVDDAGVYRCMTASGGLSEISSCAEVTVTTME</sequence>
<dbReference type="PROSITE" id="PS50853">
    <property type="entry name" value="FN3"/>
    <property type="match status" value="2"/>
</dbReference>
<dbReference type="PANTHER" id="PTHR35971:SF5">
    <property type="entry name" value="OBSCURIN LIKE CYTOSKELETAL ADAPTOR 1"/>
    <property type="match status" value="1"/>
</dbReference>
<feature type="domain" description="Ig-like" evidence="13">
    <location>
        <begin position="2050"/>
        <end position="2125"/>
    </location>
</feature>
<dbReference type="InterPro" id="IPR036179">
    <property type="entry name" value="Ig-like_dom_sf"/>
</dbReference>
<keyword evidence="7" id="KW-1015">Disulfide bond</keyword>
<dbReference type="SMART" id="SM00060">
    <property type="entry name" value="FN3"/>
    <property type="match status" value="2"/>
</dbReference>
<dbReference type="Pfam" id="PF07679">
    <property type="entry name" value="I-set"/>
    <property type="match status" value="13"/>
</dbReference>
<feature type="compositionally biased region" description="Basic and acidic residues" evidence="10">
    <location>
        <begin position="2683"/>
        <end position="2717"/>
    </location>
</feature>
<dbReference type="InterPro" id="IPR007110">
    <property type="entry name" value="Ig-like_dom"/>
</dbReference>
<feature type="domain" description="Fibronectin type-III" evidence="14">
    <location>
        <begin position="2237"/>
        <end position="2338"/>
    </location>
</feature>
<feature type="region of interest" description="Disordered" evidence="10">
    <location>
        <begin position="2814"/>
        <end position="2870"/>
    </location>
</feature>
<dbReference type="Pfam" id="PF13927">
    <property type="entry name" value="Ig_3"/>
    <property type="match status" value="2"/>
</dbReference>
<dbReference type="Gene3D" id="2.60.40.10">
    <property type="entry name" value="Immunoglobulins"/>
    <property type="match status" value="25"/>
</dbReference>
<feature type="compositionally biased region" description="Low complexity" evidence="10">
    <location>
        <begin position="3420"/>
        <end position="3431"/>
    </location>
</feature>
<evidence type="ECO:0000259" key="14">
    <source>
        <dbReference type="PROSITE" id="PS50853"/>
    </source>
</evidence>
<organism evidence="15">
    <name type="scientific">Phallusia mammillata</name>
    <dbReference type="NCBI Taxonomy" id="59560"/>
    <lineage>
        <taxon>Eukaryota</taxon>
        <taxon>Metazoa</taxon>
        <taxon>Chordata</taxon>
        <taxon>Tunicata</taxon>
        <taxon>Ascidiacea</taxon>
        <taxon>Phlebobranchia</taxon>
        <taxon>Ascidiidae</taxon>
        <taxon>Phallusia</taxon>
    </lineage>
</organism>
<evidence type="ECO:0000256" key="9">
    <source>
        <dbReference type="ARBA" id="ARBA00023319"/>
    </source>
</evidence>
<feature type="domain" description="Ig-like" evidence="13">
    <location>
        <begin position="1686"/>
        <end position="1777"/>
    </location>
</feature>
<feature type="region of interest" description="Disordered" evidence="10">
    <location>
        <begin position="2647"/>
        <end position="2719"/>
    </location>
</feature>
<dbReference type="EMBL" id="LR788685">
    <property type="protein sequence ID" value="CAB3264547.1"/>
    <property type="molecule type" value="mRNA"/>
</dbReference>
<dbReference type="InterPro" id="IPR001849">
    <property type="entry name" value="PH_domain"/>
</dbReference>
<dbReference type="FunFam" id="2.60.40.10:FF:000107">
    <property type="entry name" value="Myosin, light chain kinase a"/>
    <property type="match status" value="1"/>
</dbReference>
<evidence type="ECO:0000256" key="8">
    <source>
        <dbReference type="ARBA" id="ARBA00023242"/>
    </source>
</evidence>
<dbReference type="InterPro" id="IPR013098">
    <property type="entry name" value="Ig_I-set"/>
</dbReference>
<feature type="compositionally biased region" description="Polar residues" evidence="10">
    <location>
        <begin position="3187"/>
        <end position="3199"/>
    </location>
</feature>
<feature type="domain" description="Ig-like" evidence="13">
    <location>
        <begin position="291"/>
        <end position="370"/>
    </location>
</feature>
<dbReference type="InterPro" id="IPR052385">
    <property type="entry name" value="Obscurin/Obscurin-like_Reg"/>
</dbReference>
<comment type="subcellular location">
    <subcellularLocation>
        <location evidence="2">Cytoplasm</location>
    </subcellularLocation>
    <subcellularLocation>
        <location evidence="1">Nucleus</location>
    </subcellularLocation>
</comment>
<dbReference type="SMART" id="SM00408">
    <property type="entry name" value="IGc2"/>
    <property type="match status" value="16"/>
</dbReference>
<keyword evidence="5" id="KW-0597">Phosphoprotein</keyword>
<keyword evidence="4" id="KW-0963">Cytoplasm</keyword>
<dbReference type="InterPro" id="IPR011993">
    <property type="entry name" value="PH-like_dom_sf"/>
</dbReference>
<dbReference type="SUPFAM" id="SSF49265">
    <property type="entry name" value="Fibronectin type III"/>
    <property type="match status" value="1"/>
</dbReference>
<dbReference type="FunFam" id="2.60.40.10:FF:000031">
    <property type="entry name" value="Myosin-binding protein C, slow type"/>
    <property type="match status" value="1"/>
</dbReference>
<dbReference type="GO" id="GO:0055013">
    <property type="term" value="P:cardiac muscle cell development"/>
    <property type="evidence" value="ECO:0007669"/>
    <property type="project" value="UniProtKB-ARBA"/>
</dbReference>
<dbReference type="GO" id="GO:0030017">
    <property type="term" value="C:sarcomere"/>
    <property type="evidence" value="ECO:0007669"/>
    <property type="project" value="UniProtKB-ARBA"/>
</dbReference>
<dbReference type="InterPro" id="IPR013783">
    <property type="entry name" value="Ig-like_fold"/>
</dbReference>
<evidence type="ECO:0000256" key="5">
    <source>
        <dbReference type="ARBA" id="ARBA00022553"/>
    </source>
</evidence>
<dbReference type="InterPro" id="IPR003961">
    <property type="entry name" value="FN3_dom"/>
</dbReference>
<evidence type="ECO:0000259" key="13">
    <source>
        <dbReference type="PROSITE" id="PS50835"/>
    </source>
</evidence>
<comment type="similarity">
    <text evidence="3">Belongs to the protein kinase superfamily. CAMK Ser/Thr protein kinase family.</text>
</comment>
<feature type="domain" description="Ig-like" evidence="13">
    <location>
        <begin position="188"/>
        <end position="262"/>
    </location>
</feature>
<feature type="domain" description="Ig-like" evidence="13">
    <location>
        <begin position="1958"/>
        <end position="2031"/>
    </location>
</feature>
<dbReference type="InterPro" id="IPR035899">
    <property type="entry name" value="DBL_dom_sf"/>
</dbReference>
<gene>
    <name evidence="15" type="primary">Obsl1</name>
</gene>
<feature type="domain" description="Ig-like" evidence="13">
    <location>
        <begin position="1870"/>
        <end position="1954"/>
    </location>
</feature>
<dbReference type="PROSITE" id="PS50835">
    <property type="entry name" value="IG_LIKE"/>
    <property type="match status" value="17"/>
</dbReference>
<feature type="domain" description="Fibronectin type-III" evidence="14">
    <location>
        <begin position="829"/>
        <end position="920"/>
    </location>
</feature>
<evidence type="ECO:0000256" key="2">
    <source>
        <dbReference type="ARBA" id="ARBA00004496"/>
    </source>
</evidence>
<feature type="domain" description="Ig-like" evidence="13">
    <location>
        <begin position="1218"/>
        <end position="1316"/>
    </location>
</feature>
<dbReference type="SMART" id="SM00233">
    <property type="entry name" value="PH"/>
    <property type="match status" value="1"/>
</dbReference>
<dbReference type="Gene3D" id="2.30.29.30">
    <property type="entry name" value="Pleckstrin-homology domain (PH domain)/Phosphotyrosine-binding domain (PTB)"/>
    <property type="match status" value="1"/>
</dbReference>
<feature type="domain" description="Ig-like" evidence="13">
    <location>
        <begin position="623"/>
        <end position="711"/>
    </location>
</feature>
<keyword evidence="9" id="KW-0393">Immunoglobulin domain</keyword>
<feature type="compositionally biased region" description="Acidic residues" evidence="10">
    <location>
        <begin position="2816"/>
        <end position="2832"/>
    </location>
</feature>
<dbReference type="InterPro" id="IPR003598">
    <property type="entry name" value="Ig_sub2"/>
</dbReference>
<feature type="compositionally biased region" description="Acidic residues" evidence="10">
    <location>
        <begin position="2546"/>
        <end position="2558"/>
    </location>
</feature>
<dbReference type="Gene3D" id="1.20.900.10">
    <property type="entry name" value="Dbl homology (DH) domain"/>
    <property type="match status" value="1"/>
</dbReference>
<feature type="domain" description="Ig-like" evidence="13">
    <location>
        <begin position="2338"/>
        <end position="2424"/>
    </location>
</feature>
<dbReference type="FunFam" id="2.60.40.10:FF:000032">
    <property type="entry name" value="palladin isoform X1"/>
    <property type="match status" value="3"/>
</dbReference>
<feature type="compositionally biased region" description="Basic and acidic residues" evidence="10">
    <location>
        <begin position="1"/>
        <end position="11"/>
    </location>
</feature>
<evidence type="ECO:0000256" key="6">
    <source>
        <dbReference type="ARBA" id="ARBA00022737"/>
    </source>
</evidence>
<dbReference type="PANTHER" id="PTHR35971">
    <property type="entry name" value="SI:DKEY-31G6.6"/>
    <property type="match status" value="1"/>
</dbReference>
<feature type="domain" description="Ig-like" evidence="13">
    <location>
        <begin position="2429"/>
        <end position="2518"/>
    </location>
</feature>
<dbReference type="FunFam" id="2.60.40.10:FF:000050">
    <property type="entry name" value="Titin isoform B"/>
    <property type="match status" value="1"/>
</dbReference>
<feature type="region of interest" description="Disordered" evidence="10">
    <location>
        <begin position="3183"/>
        <end position="3203"/>
    </location>
</feature>
<dbReference type="SMART" id="SM00409">
    <property type="entry name" value="IG"/>
    <property type="match status" value="21"/>
</dbReference>
<feature type="domain" description="Ig-like" evidence="13">
    <location>
        <begin position="3203"/>
        <end position="3302"/>
    </location>
</feature>
<dbReference type="Pfam" id="PF00041">
    <property type="entry name" value="fn3"/>
    <property type="match status" value="1"/>
</dbReference>
<protein>
    <submittedName>
        <fullName evidence="15">Obscurin</fullName>
    </submittedName>
</protein>
<feature type="region of interest" description="Disordered" evidence="10">
    <location>
        <begin position="3420"/>
        <end position="3449"/>
    </location>
</feature>
<proteinExistence type="evidence at transcript level"/>
<reference evidence="15" key="1">
    <citation type="submission" date="2020-04" db="EMBL/GenBank/DDBJ databases">
        <authorList>
            <person name="Neveu A P."/>
        </authorList>
    </citation>
    <scope>NUCLEOTIDE SEQUENCE</scope>
    <source>
        <tissue evidence="15">Whole embryo</tissue>
    </source>
</reference>
<dbReference type="InterPro" id="IPR000219">
    <property type="entry name" value="DH_dom"/>
</dbReference>
<feature type="domain" description="Ig-like" evidence="13">
    <location>
        <begin position="402"/>
        <end position="491"/>
    </location>
</feature>
<feature type="domain" description="Ig-like" evidence="13">
    <location>
        <begin position="527"/>
        <end position="616"/>
    </location>
</feature>
<dbReference type="Gene3D" id="2.30.30.40">
    <property type="entry name" value="SH3 Domains"/>
    <property type="match status" value="1"/>
</dbReference>
<feature type="domain" description="Ig-like" evidence="13">
    <location>
        <begin position="3919"/>
        <end position="4035"/>
    </location>
</feature>
<evidence type="ECO:0000256" key="1">
    <source>
        <dbReference type="ARBA" id="ARBA00004123"/>
    </source>
</evidence>
<keyword evidence="8" id="KW-0539">Nucleus</keyword>
<dbReference type="GO" id="GO:0005085">
    <property type="term" value="F:guanyl-nucleotide exchange factor activity"/>
    <property type="evidence" value="ECO:0007669"/>
    <property type="project" value="InterPro"/>
</dbReference>
<evidence type="ECO:0000259" key="12">
    <source>
        <dbReference type="PROSITE" id="PS50010"/>
    </source>
</evidence>
<evidence type="ECO:0000256" key="4">
    <source>
        <dbReference type="ARBA" id="ARBA00022490"/>
    </source>
</evidence>
<feature type="domain" description="Ig-like" evidence="13">
    <location>
        <begin position="1505"/>
        <end position="1591"/>
    </location>
</feature>
<feature type="compositionally biased region" description="Polar residues" evidence="10">
    <location>
        <begin position="2654"/>
        <end position="2676"/>
    </location>
</feature>
<feature type="compositionally biased region" description="Basic and acidic residues" evidence="10">
    <location>
        <begin position="2598"/>
        <end position="2609"/>
    </location>
</feature>
<dbReference type="SUPFAM" id="SSF48065">
    <property type="entry name" value="DBL homology domain (DH-domain)"/>
    <property type="match status" value="1"/>
</dbReference>